<evidence type="ECO:0000256" key="2">
    <source>
        <dbReference type="ARBA" id="ARBA00007316"/>
    </source>
</evidence>
<feature type="transmembrane region" description="Helical" evidence="16">
    <location>
        <begin position="20"/>
        <end position="40"/>
    </location>
</feature>
<evidence type="ECO:0000259" key="19">
    <source>
        <dbReference type="Pfam" id="PF13807"/>
    </source>
</evidence>
<evidence type="ECO:0000256" key="1">
    <source>
        <dbReference type="ARBA" id="ARBA00004429"/>
    </source>
</evidence>
<comment type="subcellular location">
    <subcellularLocation>
        <location evidence="1">Cell inner membrane</location>
        <topology evidence="1">Multi-pass membrane protein</topology>
    </subcellularLocation>
</comment>
<dbReference type="EC" id="2.7.10.2" evidence="4"/>
<proteinExistence type="inferred from homology"/>
<accession>A0ABX2E5E0</accession>
<comment type="catalytic activity">
    <reaction evidence="15">
        <text>L-tyrosyl-[protein] + ATP = O-phospho-L-tyrosyl-[protein] + ADP + H(+)</text>
        <dbReference type="Rhea" id="RHEA:10596"/>
        <dbReference type="Rhea" id="RHEA-COMP:10136"/>
        <dbReference type="Rhea" id="RHEA-COMP:20101"/>
        <dbReference type="ChEBI" id="CHEBI:15378"/>
        <dbReference type="ChEBI" id="CHEBI:30616"/>
        <dbReference type="ChEBI" id="CHEBI:46858"/>
        <dbReference type="ChEBI" id="CHEBI:61978"/>
        <dbReference type="ChEBI" id="CHEBI:456216"/>
        <dbReference type="EC" id="2.7.10.2"/>
    </reaction>
</comment>
<reference evidence="20 21" key="1">
    <citation type="journal article" date="2015" name="Int. J. Syst. Evol. Microbiol.">
        <title>Winogradskyella litoriviva sp. nov., isolated from coastal seawater.</title>
        <authorList>
            <person name="Nedashkovskaya O.I."/>
            <person name="Kukhlevskiy A.D."/>
            <person name="Zhukova N.V."/>
            <person name="Kim S.J."/>
            <person name="Rhee S.K."/>
            <person name="Mikhailov V.V."/>
        </authorList>
    </citation>
    <scope>NUCLEOTIDE SEQUENCE [LARGE SCALE GENOMIC DNA]</scope>
    <source>
        <strain evidence="20 21">KMM6491</strain>
    </source>
</reference>
<dbReference type="RefSeq" id="WP_173301155.1">
    <property type="nucleotide sequence ID" value="NZ_JABRWQ010000004.1"/>
</dbReference>
<dbReference type="NCBIfam" id="TIGR01007">
    <property type="entry name" value="eps_fam"/>
    <property type="match status" value="1"/>
</dbReference>
<keyword evidence="9" id="KW-0547">Nucleotide-binding</keyword>
<evidence type="ECO:0000256" key="7">
    <source>
        <dbReference type="ARBA" id="ARBA00022679"/>
    </source>
</evidence>
<keyword evidence="14" id="KW-0829">Tyrosine-protein kinase</keyword>
<dbReference type="InterPro" id="IPR005702">
    <property type="entry name" value="Wzc-like_C"/>
</dbReference>
<keyword evidence="21" id="KW-1185">Reference proteome</keyword>
<dbReference type="Proteomes" id="UP000805085">
    <property type="component" value="Unassembled WGS sequence"/>
</dbReference>
<evidence type="ECO:0000256" key="10">
    <source>
        <dbReference type="ARBA" id="ARBA00022777"/>
    </source>
</evidence>
<feature type="domain" description="AAA" evidence="18">
    <location>
        <begin position="596"/>
        <end position="731"/>
    </location>
</feature>
<organism evidence="20 21">
    <name type="scientific">Winogradskyella litoriviva</name>
    <dbReference type="NCBI Taxonomy" id="1220182"/>
    <lineage>
        <taxon>Bacteria</taxon>
        <taxon>Pseudomonadati</taxon>
        <taxon>Bacteroidota</taxon>
        <taxon>Flavobacteriia</taxon>
        <taxon>Flavobacteriales</taxon>
        <taxon>Flavobacteriaceae</taxon>
        <taxon>Winogradskyella</taxon>
    </lineage>
</organism>
<dbReference type="Gene3D" id="3.40.50.300">
    <property type="entry name" value="P-loop containing nucleotide triphosphate hydrolases"/>
    <property type="match status" value="1"/>
</dbReference>
<sequence>MSSKHNINDDFRDTFELIVGKWKLILFCIIIAIGLAFAYLRYATYEYQATASIKINSNNDSSSQLPELSAVQNYGLFSSDFTNISDEIEIMKSRTILRKVIDELDLNIQYFELGRIKETELYKNPPINISFYEGDSIINQIDTTLYIKINSKTKFSLSSVEKNKILDLEDETAKTYSFGDKIATGFGNIVITPNSLKADSLKVGTNIKLNLISVDRMVDFYKTKISIVNSMGSDIVTLNVNDNLKERASLILNKLVEKYNEDVANDKAEIVKATSDFINDRLNLVSQELEQVDFSAESLQKQNRLTALGSQTNIYLASEKENENKVVNTTNNIQLIKYLQQELKDKSSNEDVLPADIGISDNGTSQIIKAHNDLVQQRNRMLKNSSDKNPIVIRLANEINSLKQTLKGTLNTMKSTNEITLSALNQEGNRIRGQIYSAPTKQRQITDIKRQQNIKESLYLYLLEKREESAINQGLSSNNAKIIDRAYTGSLPISPKKGFIYMAALVLGTMLPIIFVYLSNLLDTKIHTKKDLMKVLSIPFIGDIPRSERKKRVIKKIDYSPKAEAFRIIRSNIDFMLKSRKHESKTMFVTSTRAQEGKSHTSINLASSLSFSKKSTLLIEADIRVPKVKEYLELEGSKNGLTDYISDESIEIKDVISTLKDNEYLSIIHSGSIPPNPAELLMSDRMHELFKFVKDKYDYIVVDTAAVGLVTDTFLISDFADMFIYVVSAENIDKRALENAQTLYEEKRLPNMTVLLNGTTKTKRGYGYGYGNNPNRKKKWYQFKKS</sequence>
<dbReference type="PANTHER" id="PTHR32309">
    <property type="entry name" value="TYROSINE-PROTEIN KINASE"/>
    <property type="match status" value="1"/>
</dbReference>
<evidence type="ECO:0000256" key="16">
    <source>
        <dbReference type="SAM" id="Phobius"/>
    </source>
</evidence>
<dbReference type="CDD" id="cd05387">
    <property type="entry name" value="BY-kinase"/>
    <property type="match status" value="1"/>
</dbReference>
<dbReference type="PANTHER" id="PTHR32309:SF13">
    <property type="entry name" value="FERRIC ENTEROBACTIN TRANSPORT PROTEIN FEPE"/>
    <property type="match status" value="1"/>
</dbReference>
<evidence type="ECO:0000256" key="6">
    <source>
        <dbReference type="ARBA" id="ARBA00022519"/>
    </source>
</evidence>
<keyword evidence="6" id="KW-0997">Cell inner membrane</keyword>
<evidence type="ECO:0000256" key="8">
    <source>
        <dbReference type="ARBA" id="ARBA00022692"/>
    </source>
</evidence>
<evidence type="ECO:0000313" key="20">
    <source>
        <dbReference type="EMBL" id="NRD23514.1"/>
    </source>
</evidence>
<dbReference type="Pfam" id="PF13614">
    <property type="entry name" value="AAA_31"/>
    <property type="match status" value="1"/>
</dbReference>
<comment type="similarity">
    <text evidence="3">Belongs to the etk/wzc family.</text>
</comment>
<evidence type="ECO:0000313" key="21">
    <source>
        <dbReference type="Proteomes" id="UP000805085"/>
    </source>
</evidence>
<evidence type="ECO:0000256" key="9">
    <source>
        <dbReference type="ARBA" id="ARBA00022741"/>
    </source>
</evidence>
<evidence type="ECO:0000259" key="18">
    <source>
        <dbReference type="Pfam" id="PF13614"/>
    </source>
</evidence>
<keyword evidence="8 16" id="KW-0812">Transmembrane</keyword>
<evidence type="ECO:0000256" key="4">
    <source>
        <dbReference type="ARBA" id="ARBA00011903"/>
    </source>
</evidence>
<evidence type="ECO:0000256" key="3">
    <source>
        <dbReference type="ARBA" id="ARBA00008883"/>
    </source>
</evidence>
<dbReference type="InterPro" id="IPR050445">
    <property type="entry name" value="Bact_polysacc_biosynth/exp"/>
</dbReference>
<keyword evidence="5" id="KW-1003">Cell membrane</keyword>
<gene>
    <name evidence="20" type="ORF">HNV10_09705</name>
</gene>
<protein>
    <recommendedName>
        <fullName evidence="4">non-specific protein-tyrosine kinase</fullName>
        <ecNumber evidence="4">2.7.10.2</ecNumber>
    </recommendedName>
</protein>
<feature type="domain" description="Tyrosine-protein kinase G-rich" evidence="19">
    <location>
        <begin position="442"/>
        <end position="518"/>
    </location>
</feature>
<keyword evidence="7 20" id="KW-0808">Transferase</keyword>
<keyword evidence="11" id="KW-0067">ATP-binding</keyword>
<evidence type="ECO:0000256" key="5">
    <source>
        <dbReference type="ARBA" id="ARBA00022475"/>
    </source>
</evidence>
<keyword evidence="10" id="KW-0418">Kinase</keyword>
<name>A0ABX2E5E0_9FLAO</name>
<feature type="transmembrane region" description="Helical" evidence="16">
    <location>
        <begin position="499"/>
        <end position="518"/>
    </location>
</feature>
<evidence type="ECO:0000256" key="13">
    <source>
        <dbReference type="ARBA" id="ARBA00023136"/>
    </source>
</evidence>
<dbReference type="InterPro" id="IPR003856">
    <property type="entry name" value="LPS_length_determ_N"/>
</dbReference>
<keyword evidence="13 16" id="KW-0472">Membrane</keyword>
<dbReference type="GO" id="GO:0004715">
    <property type="term" value="F:non-membrane spanning protein tyrosine kinase activity"/>
    <property type="evidence" value="ECO:0007669"/>
    <property type="project" value="UniProtKB-EC"/>
</dbReference>
<dbReference type="EMBL" id="JABRWQ010000004">
    <property type="protein sequence ID" value="NRD23514.1"/>
    <property type="molecule type" value="Genomic_DNA"/>
</dbReference>
<feature type="domain" description="Polysaccharide chain length determinant N-terminal" evidence="17">
    <location>
        <begin position="11"/>
        <end position="104"/>
    </location>
</feature>
<dbReference type="Pfam" id="PF02706">
    <property type="entry name" value="Wzz"/>
    <property type="match status" value="1"/>
</dbReference>
<comment type="similarity">
    <text evidence="2">Belongs to the CpsD/CapB family.</text>
</comment>
<comment type="caution">
    <text evidence="20">The sequence shown here is derived from an EMBL/GenBank/DDBJ whole genome shotgun (WGS) entry which is preliminary data.</text>
</comment>
<dbReference type="SUPFAM" id="SSF52540">
    <property type="entry name" value="P-loop containing nucleoside triphosphate hydrolases"/>
    <property type="match status" value="1"/>
</dbReference>
<keyword evidence="12 16" id="KW-1133">Transmembrane helix</keyword>
<dbReference type="InterPro" id="IPR025669">
    <property type="entry name" value="AAA_dom"/>
</dbReference>
<dbReference type="Pfam" id="PF13807">
    <property type="entry name" value="GNVR"/>
    <property type="match status" value="1"/>
</dbReference>
<evidence type="ECO:0000256" key="14">
    <source>
        <dbReference type="ARBA" id="ARBA00023137"/>
    </source>
</evidence>
<evidence type="ECO:0000259" key="17">
    <source>
        <dbReference type="Pfam" id="PF02706"/>
    </source>
</evidence>
<dbReference type="InterPro" id="IPR027417">
    <property type="entry name" value="P-loop_NTPase"/>
</dbReference>
<dbReference type="InterPro" id="IPR032807">
    <property type="entry name" value="GNVR"/>
</dbReference>
<evidence type="ECO:0000256" key="12">
    <source>
        <dbReference type="ARBA" id="ARBA00022989"/>
    </source>
</evidence>
<evidence type="ECO:0000256" key="15">
    <source>
        <dbReference type="ARBA" id="ARBA00051245"/>
    </source>
</evidence>
<evidence type="ECO:0000256" key="11">
    <source>
        <dbReference type="ARBA" id="ARBA00022840"/>
    </source>
</evidence>